<feature type="region of interest" description="Disordered" evidence="1">
    <location>
        <begin position="259"/>
        <end position="279"/>
    </location>
</feature>
<reference evidence="3" key="1">
    <citation type="submission" date="2022-11" db="UniProtKB">
        <authorList>
            <consortium name="WormBaseParasite"/>
        </authorList>
    </citation>
    <scope>IDENTIFICATION</scope>
</reference>
<evidence type="ECO:0000313" key="2">
    <source>
        <dbReference type="Proteomes" id="UP000887581"/>
    </source>
</evidence>
<dbReference type="Proteomes" id="UP000887581">
    <property type="component" value="Unplaced"/>
</dbReference>
<evidence type="ECO:0000313" key="3">
    <source>
        <dbReference type="WBParaSite" id="sdigi.contig131.g4974.t1"/>
    </source>
</evidence>
<dbReference type="AlphaFoldDB" id="A0A915PEW1"/>
<feature type="compositionally biased region" description="Polar residues" evidence="1">
    <location>
        <begin position="16"/>
        <end position="26"/>
    </location>
</feature>
<evidence type="ECO:0000256" key="1">
    <source>
        <dbReference type="SAM" id="MobiDB-lite"/>
    </source>
</evidence>
<feature type="region of interest" description="Disordered" evidence="1">
    <location>
        <begin position="292"/>
        <end position="317"/>
    </location>
</feature>
<name>A0A915PEW1_9BILA</name>
<feature type="region of interest" description="Disordered" evidence="1">
    <location>
        <begin position="1"/>
        <end position="26"/>
    </location>
</feature>
<feature type="compositionally biased region" description="Basic and acidic residues" evidence="1">
    <location>
        <begin position="262"/>
        <end position="279"/>
    </location>
</feature>
<keyword evidence="2" id="KW-1185">Reference proteome</keyword>
<organism evidence="2 3">
    <name type="scientific">Setaria digitata</name>
    <dbReference type="NCBI Taxonomy" id="48799"/>
    <lineage>
        <taxon>Eukaryota</taxon>
        <taxon>Metazoa</taxon>
        <taxon>Ecdysozoa</taxon>
        <taxon>Nematoda</taxon>
        <taxon>Chromadorea</taxon>
        <taxon>Rhabditida</taxon>
        <taxon>Spirurina</taxon>
        <taxon>Spiruromorpha</taxon>
        <taxon>Filarioidea</taxon>
        <taxon>Setariidae</taxon>
        <taxon>Setaria</taxon>
    </lineage>
</organism>
<sequence>MSNNKPDNDLPPPSMRQYTSNSTKQFHSSLYPSLHFARQIHQPEKEDEILNRRLANLNISEDENQTETLEALEERAKMLGMHAERQNVPSVSDMEERMARLCDVPVEGSRYPRVALVNRNEDTVEKLMKRAGDEVMLEMKWNRCGKSKGELDVNPEEFIKIVGSDGALSNELSEELSPPHINVLGRNTIRSLKELKGTMKLAKERSMETAMLSTIANDKSVDDEIMKLMKLTRQNSMKSEKISEELSRFWENRLDCQLSSDSSHKSEHSDGNDKISDEELQKIIMEAEQMENEAKQMVRQSKKNGKKNGILSRIFRA</sequence>
<accession>A0A915PEW1</accession>
<dbReference type="WBParaSite" id="sdigi.contig131.g4974.t1">
    <property type="protein sequence ID" value="sdigi.contig131.g4974.t1"/>
    <property type="gene ID" value="sdigi.contig131.g4974"/>
</dbReference>
<protein>
    <submittedName>
        <fullName evidence="3">Uncharacterized protein</fullName>
    </submittedName>
</protein>
<proteinExistence type="predicted"/>